<organism evidence="1">
    <name type="scientific">Ophidiomyces ophidiicola</name>
    <dbReference type="NCBI Taxonomy" id="1387563"/>
    <lineage>
        <taxon>Eukaryota</taxon>
        <taxon>Fungi</taxon>
        <taxon>Dikarya</taxon>
        <taxon>Ascomycota</taxon>
        <taxon>Pezizomycotina</taxon>
        <taxon>Eurotiomycetes</taxon>
        <taxon>Eurotiomycetidae</taxon>
        <taxon>Onygenales</taxon>
        <taxon>Onygenaceae</taxon>
        <taxon>Ophidiomyces</taxon>
    </lineage>
</organism>
<protein>
    <submittedName>
        <fullName evidence="1">Uncharacterized protein</fullName>
    </submittedName>
</protein>
<name>A0ACB8UUQ4_9EURO</name>
<sequence>MAADSQRSFLRNAVASQRDALVTTAQALVRTASPNLSGDTRFTAEAAIRLLQVIPHAHVSRHQIAAGVTNVVVRIPSGRPGKRLVFNGHLDTSPLASEPGWTASSLGAVKDGKLFGRGVFETKGALAAAITAAKILAEHRDLWRGEIVLTLAGDGEVLGARGTGWLLDNVAYAKGDVVVCTDAASPRVVGFGENGAVWIAVEAEGVAGHSAQGYAAVNAIKRLRRALDAVEQLEEISVKMPAELSDAIDAESHALCHVTVSINAIAAGSSSSVNLVPGRASAQCDIRLPIGLTVDEILARLRELLGVMDGIKWTVIRQCEPSYTSPMQDFVRLAVKAATDATRSECAASMHVGASDARFYRAAGVPAVVVGCAGSNMGAADEYIEIDELVRTAQAHALIAYGFLKSA</sequence>
<evidence type="ECO:0000313" key="1">
    <source>
        <dbReference type="EMBL" id="KAI2385320.1"/>
    </source>
</evidence>
<accession>A0ACB8UUQ4</accession>
<proteinExistence type="predicted"/>
<gene>
    <name evidence="1" type="ORF">LOY88_004166</name>
</gene>
<dbReference type="EMBL" id="JALBCA010000060">
    <property type="protein sequence ID" value="KAI2385320.1"/>
    <property type="molecule type" value="Genomic_DNA"/>
</dbReference>
<reference evidence="1" key="1">
    <citation type="journal article" date="2022" name="bioRxiv">
        <title>Population genetic analysis of Ophidiomyces ophidiicola, the causative agent of snake fungal disease, indicates recent introductions to the USA.</title>
        <authorList>
            <person name="Ladner J.T."/>
            <person name="Palmer J.M."/>
            <person name="Ettinger C.L."/>
            <person name="Stajich J.E."/>
            <person name="Farrell T.M."/>
            <person name="Glorioso B.M."/>
            <person name="Lawson B."/>
            <person name="Price S.J."/>
            <person name="Stengle A.G."/>
            <person name="Grear D.A."/>
            <person name="Lorch J.M."/>
        </authorList>
    </citation>
    <scope>NUCLEOTIDE SEQUENCE</scope>
    <source>
        <strain evidence="1">NWHC 24266-5</strain>
    </source>
</reference>
<comment type="caution">
    <text evidence="1">The sequence shown here is derived from an EMBL/GenBank/DDBJ whole genome shotgun (WGS) entry which is preliminary data.</text>
</comment>